<reference evidence="14 15" key="1">
    <citation type="submission" date="2015-03" db="EMBL/GenBank/DDBJ databases">
        <title>Genome sequence of Variovorax paradoxus TBEA6.</title>
        <authorList>
            <person name="Poehlein A."/>
            <person name="Schuldes J."/>
            <person name="Wuebbeler J.H."/>
            <person name="Hiessl S."/>
            <person name="Steinbuechel A."/>
            <person name="Daniel R."/>
        </authorList>
    </citation>
    <scope>NUCLEOTIDE SEQUENCE [LARGE SCALE GENOMIC DNA]</scope>
    <source>
        <strain evidence="14 15">TBEA6</strain>
    </source>
</reference>
<dbReference type="GO" id="GO:0042597">
    <property type="term" value="C:periplasmic space"/>
    <property type="evidence" value="ECO:0007669"/>
    <property type="project" value="UniProtKB-SubCell"/>
</dbReference>
<feature type="signal peptide" evidence="12">
    <location>
        <begin position="1"/>
        <end position="29"/>
    </location>
</feature>
<dbReference type="SMART" id="SM00228">
    <property type="entry name" value="PDZ"/>
    <property type="match status" value="2"/>
</dbReference>
<dbReference type="SUPFAM" id="SSF50156">
    <property type="entry name" value="PDZ domain-like"/>
    <property type="match status" value="2"/>
</dbReference>
<comment type="subcellular location">
    <subcellularLocation>
        <location evidence="2">Periplasm</location>
    </subcellularLocation>
</comment>
<evidence type="ECO:0000259" key="13">
    <source>
        <dbReference type="SMART" id="SM00228"/>
    </source>
</evidence>
<dbReference type="Proteomes" id="UP000035170">
    <property type="component" value="Unassembled WGS sequence"/>
</dbReference>
<dbReference type="SUPFAM" id="SSF50494">
    <property type="entry name" value="Trypsin-like serine proteases"/>
    <property type="match status" value="1"/>
</dbReference>
<evidence type="ECO:0000256" key="8">
    <source>
        <dbReference type="ARBA" id="ARBA00022801"/>
    </source>
</evidence>
<evidence type="ECO:0000256" key="2">
    <source>
        <dbReference type="ARBA" id="ARBA00004418"/>
    </source>
</evidence>
<keyword evidence="15" id="KW-1185">Reference proteome</keyword>
<evidence type="ECO:0000256" key="5">
    <source>
        <dbReference type="ARBA" id="ARBA00013958"/>
    </source>
</evidence>
<dbReference type="PATRIC" id="fig|34073.19.peg.5861"/>
<feature type="domain" description="PDZ" evidence="13">
    <location>
        <begin position="397"/>
        <end position="475"/>
    </location>
</feature>
<dbReference type="InterPro" id="IPR009003">
    <property type="entry name" value="Peptidase_S1_PA"/>
</dbReference>
<evidence type="ECO:0000256" key="12">
    <source>
        <dbReference type="SAM" id="SignalP"/>
    </source>
</evidence>
<dbReference type="Gene3D" id="2.30.42.60">
    <property type="match status" value="1"/>
</dbReference>
<keyword evidence="7" id="KW-0574">Periplasm</keyword>
<keyword evidence="9" id="KW-0720">Serine protease</keyword>
<protein>
    <recommendedName>
        <fullName evidence="5">Probable periplasmic serine endoprotease DegP-like</fullName>
        <ecNumber evidence="4">3.4.21.107</ecNumber>
    </recommendedName>
    <alternativeName>
        <fullName evidence="11">Protease Do</fullName>
    </alternativeName>
</protein>
<evidence type="ECO:0000256" key="11">
    <source>
        <dbReference type="ARBA" id="ARBA00032850"/>
    </source>
</evidence>
<evidence type="ECO:0000256" key="10">
    <source>
        <dbReference type="ARBA" id="ARBA00023016"/>
    </source>
</evidence>
<dbReference type="GO" id="GO:0004252">
    <property type="term" value="F:serine-type endopeptidase activity"/>
    <property type="evidence" value="ECO:0007669"/>
    <property type="project" value="InterPro"/>
</dbReference>
<evidence type="ECO:0000256" key="4">
    <source>
        <dbReference type="ARBA" id="ARBA00013035"/>
    </source>
</evidence>
<evidence type="ECO:0000256" key="9">
    <source>
        <dbReference type="ARBA" id="ARBA00022825"/>
    </source>
</evidence>
<comment type="similarity">
    <text evidence="3">Belongs to the peptidase S1C family.</text>
</comment>
<keyword evidence="12" id="KW-0732">Signal</keyword>
<keyword evidence="8 14" id="KW-0378">Hydrolase</keyword>
<keyword evidence="10" id="KW-0346">Stress response</keyword>
<gene>
    <name evidence="14" type="primary">mucD3</name>
    <name evidence="14" type="ORF">VPARA_57130</name>
</gene>
<dbReference type="Pfam" id="PF13180">
    <property type="entry name" value="PDZ_2"/>
    <property type="match status" value="1"/>
</dbReference>
<dbReference type="Pfam" id="PF13365">
    <property type="entry name" value="Trypsin_2"/>
    <property type="match status" value="1"/>
</dbReference>
<comment type="catalytic activity">
    <reaction evidence="1">
        <text>Acts on substrates that are at least partially unfolded. The cleavage site P1 residue is normally between a pair of hydrophobic residues, such as Val-|-Val.</text>
        <dbReference type="EC" id="3.4.21.107"/>
    </reaction>
</comment>
<feature type="domain" description="PDZ" evidence="13">
    <location>
        <begin position="286"/>
        <end position="368"/>
    </location>
</feature>
<dbReference type="InterPro" id="IPR001478">
    <property type="entry name" value="PDZ"/>
</dbReference>
<accession>A0A0H2LXJ0</accession>
<dbReference type="GO" id="GO:0006508">
    <property type="term" value="P:proteolysis"/>
    <property type="evidence" value="ECO:0007669"/>
    <property type="project" value="UniProtKB-KW"/>
</dbReference>
<dbReference type="EC" id="3.4.21.107" evidence="4"/>
<evidence type="ECO:0000313" key="15">
    <source>
        <dbReference type="Proteomes" id="UP000035170"/>
    </source>
</evidence>
<evidence type="ECO:0000256" key="6">
    <source>
        <dbReference type="ARBA" id="ARBA00022670"/>
    </source>
</evidence>
<dbReference type="InterPro" id="IPR001940">
    <property type="entry name" value="Peptidase_S1C"/>
</dbReference>
<evidence type="ECO:0000256" key="3">
    <source>
        <dbReference type="ARBA" id="ARBA00010541"/>
    </source>
</evidence>
<feature type="chain" id="PRO_5002596581" description="Probable periplasmic serine endoprotease DegP-like" evidence="12">
    <location>
        <begin position="30"/>
        <end position="505"/>
    </location>
</feature>
<dbReference type="Gene3D" id="2.40.10.120">
    <property type="match status" value="1"/>
</dbReference>
<comment type="caution">
    <text evidence="14">The sequence shown here is derived from an EMBL/GenBank/DDBJ whole genome shotgun (WGS) entry which is preliminary data.</text>
</comment>
<sequence>MTGPPVQSIQRFILAPVCGCLLAVLAACATAPAPVAAPASSGAARSGGAPSAPAFSSLVASRSASVVDISTLRIGRDENLEDIELEIAPERDFADRLAWPLPASVRISQIRDLASGVILSSDGLILTSAHVVANIDEAQVRLDDGRRFMARVVGADRHTDVGLLKIDATGLSAAVIGDSSRLAPGDWVAAISAPFGFHGSVTAGVVSAVDRLVGGAGDVPFIQTDVAINPGSSGSPLFDSRGEVIGMNSMIYSGSGGYMGLSFAVPINLAMRIATQLRARGSVRRAHLGAEFQEMTPELAQSFALPAAAGALVVRVDADSPAHAAGLVQGDIVTAFDGLPVSRLTELLRQIEDRVPGDRSRMEVWRHGAQHTVWITPSEQRATRTSLLPAAAPEWNDGLGLSLGEVSAAQKAQLRIDSGLLVRDATGLARSEGIRAGDFIAALNDMRLDRVDQFRQILSRMPAGRPIALLVLRDRRLAYVAVRMPEQRATTATPFLRTPISTRTQ</sequence>
<evidence type="ECO:0000313" key="14">
    <source>
        <dbReference type="EMBL" id="KLN53232.1"/>
    </source>
</evidence>
<dbReference type="InterPro" id="IPR036034">
    <property type="entry name" value="PDZ_sf"/>
</dbReference>
<keyword evidence="6 14" id="KW-0645">Protease</keyword>
<dbReference type="AlphaFoldDB" id="A0A0H2LXJ0"/>
<dbReference type="PANTHER" id="PTHR22939:SF130">
    <property type="entry name" value="PERIPLASMIC SERINE ENDOPROTEASE DEGP-LIKE-RELATED"/>
    <property type="match status" value="1"/>
</dbReference>
<evidence type="ECO:0000256" key="1">
    <source>
        <dbReference type="ARBA" id="ARBA00001772"/>
    </source>
</evidence>
<dbReference type="EMBL" id="JZWI01000037">
    <property type="protein sequence ID" value="KLN53232.1"/>
    <property type="molecule type" value="Genomic_DNA"/>
</dbReference>
<evidence type="ECO:0000256" key="7">
    <source>
        <dbReference type="ARBA" id="ARBA00022764"/>
    </source>
</evidence>
<dbReference type="Gene3D" id="2.30.42.10">
    <property type="match status" value="1"/>
</dbReference>
<dbReference type="PRINTS" id="PR00834">
    <property type="entry name" value="PROTEASES2C"/>
</dbReference>
<name>A0A0H2LXJ0_VARPD</name>
<organism evidence="14 15">
    <name type="scientific">Variovorax paradoxus</name>
    <dbReference type="NCBI Taxonomy" id="34073"/>
    <lineage>
        <taxon>Bacteria</taxon>
        <taxon>Pseudomonadati</taxon>
        <taxon>Pseudomonadota</taxon>
        <taxon>Betaproteobacteria</taxon>
        <taxon>Burkholderiales</taxon>
        <taxon>Comamonadaceae</taxon>
        <taxon>Variovorax</taxon>
    </lineage>
</organism>
<dbReference type="PANTHER" id="PTHR22939">
    <property type="entry name" value="SERINE PROTEASE FAMILY S1C HTRA-RELATED"/>
    <property type="match status" value="1"/>
</dbReference>
<proteinExistence type="inferred from homology"/>